<feature type="region of interest" description="Disordered" evidence="1">
    <location>
        <begin position="175"/>
        <end position="216"/>
    </location>
</feature>
<accession>A0A835XKG1</accession>
<dbReference type="AlphaFoldDB" id="A0A835XKG1"/>
<evidence type="ECO:0000313" key="2">
    <source>
        <dbReference type="EMBL" id="KAG2484463.1"/>
    </source>
</evidence>
<proteinExistence type="predicted"/>
<name>A0A835XKG1_9CHLO</name>
<dbReference type="OrthoDB" id="541563at2759"/>
<feature type="compositionally biased region" description="Basic and acidic residues" evidence="1">
    <location>
        <begin position="16"/>
        <end position="25"/>
    </location>
</feature>
<evidence type="ECO:0000313" key="3">
    <source>
        <dbReference type="Proteomes" id="UP000612055"/>
    </source>
</evidence>
<feature type="compositionally biased region" description="Low complexity" evidence="1">
    <location>
        <begin position="232"/>
        <end position="256"/>
    </location>
</feature>
<dbReference type="EMBL" id="JAEHOE010000149">
    <property type="protein sequence ID" value="KAG2484463.1"/>
    <property type="molecule type" value="Genomic_DNA"/>
</dbReference>
<keyword evidence="3" id="KW-1185">Reference proteome</keyword>
<feature type="region of interest" description="Disordered" evidence="1">
    <location>
        <begin position="81"/>
        <end position="105"/>
    </location>
</feature>
<evidence type="ECO:0000256" key="1">
    <source>
        <dbReference type="SAM" id="MobiDB-lite"/>
    </source>
</evidence>
<gene>
    <name evidence="2" type="ORF">HYH03_016698</name>
</gene>
<comment type="caution">
    <text evidence="2">The sequence shown here is derived from an EMBL/GenBank/DDBJ whole genome shotgun (WGS) entry which is preliminary data.</text>
</comment>
<reference evidence="2" key="1">
    <citation type="journal article" date="2020" name="bioRxiv">
        <title>Comparative genomics of Chlamydomonas.</title>
        <authorList>
            <person name="Craig R.J."/>
            <person name="Hasan A.R."/>
            <person name="Ness R.W."/>
            <person name="Keightley P.D."/>
        </authorList>
    </citation>
    <scope>NUCLEOTIDE SEQUENCE</scope>
    <source>
        <strain evidence="2">CCAP 11/70</strain>
    </source>
</reference>
<protein>
    <submittedName>
        <fullName evidence="2">Uncharacterized protein</fullName>
    </submittedName>
</protein>
<feature type="region of interest" description="Disordered" evidence="1">
    <location>
        <begin position="1"/>
        <end position="27"/>
    </location>
</feature>
<sequence>MSFPANHRPSILHRPLRAEPSRATEETFETQYQREQALLRAKQERQAETRDRLVRALNPGPEDKAAAWDALVASNSLLASRQPGRGSYEEQLPSPSGPQGVVPEGVRPWSHVMATQHVSVAEEEAARRRFAEEVAAENLRITREREAARYAEMQERRQPAVQDSWYARGDTHRLAEPLFSGDGVPRPGTASAMQRPPSAYSPGAGGVQRPSTAAPWATYGGDAEVLVVRPPQAFAPGPGQAHPGPGQAPAEPAWQPKAQERQYPWSWKA</sequence>
<feature type="region of interest" description="Disordered" evidence="1">
    <location>
        <begin position="232"/>
        <end position="269"/>
    </location>
</feature>
<organism evidence="2 3">
    <name type="scientific">Edaphochlamys debaryana</name>
    <dbReference type="NCBI Taxonomy" id="47281"/>
    <lineage>
        <taxon>Eukaryota</taxon>
        <taxon>Viridiplantae</taxon>
        <taxon>Chlorophyta</taxon>
        <taxon>core chlorophytes</taxon>
        <taxon>Chlorophyceae</taxon>
        <taxon>CS clade</taxon>
        <taxon>Chlamydomonadales</taxon>
        <taxon>Chlamydomonadales incertae sedis</taxon>
        <taxon>Edaphochlamys</taxon>
    </lineage>
</organism>
<dbReference type="Proteomes" id="UP000612055">
    <property type="component" value="Unassembled WGS sequence"/>
</dbReference>